<dbReference type="RefSeq" id="WP_301143514.1">
    <property type="nucleotide sequence ID" value="NZ_JAUHQA010000001.1"/>
</dbReference>
<keyword evidence="1" id="KW-0472">Membrane</keyword>
<feature type="transmembrane region" description="Helical" evidence="1">
    <location>
        <begin position="102"/>
        <end position="121"/>
    </location>
</feature>
<feature type="transmembrane region" description="Helical" evidence="1">
    <location>
        <begin position="173"/>
        <end position="195"/>
    </location>
</feature>
<dbReference type="NCBIfam" id="NF038065">
    <property type="entry name" value="Pr6Pr"/>
    <property type="match status" value="1"/>
</dbReference>
<evidence type="ECO:0000256" key="1">
    <source>
        <dbReference type="SAM" id="Phobius"/>
    </source>
</evidence>
<feature type="transmembrane region" description="Helical" evidence="1">
    <location>
        <begin position="69"/>
        <end position="90"/>
    </location>
</feature>
<sequence length="219" mass="22921">MSNAAAVSAMRIVAAGVIAAALGVQAWADLTYGTFTWAQLPGYFTPLAALVAVVALVAAAIVGPDEPRWVALLRVNAATYGVITGAVYWYLLAGVATPVYPWANMVLHGGAGALLVADWLLIGKPVRLPMRTLWTVLVVPAGWIGYLLVRATLDGWVPYPFLDPARGASTVAATIAVIAGIGLAVAAILHLAIVLRPLRDESPKHSGTVAVRTPRASRR</sequence>
<dbReference type="EMBL" id="JAUHQA010000001">
    <property type="protein sequence ID" value="MDN4481770.1"/>
    <property type="molecule type" value="Genomic_DNA"/>
</dbReference>
<organism evidence="2 3">
    <name type="scientific">Demequina muriae</name>
    <dbReference type="NCBI Taxonomy" id="3051664"/>
    <lineage>
        <taxon>Bacteria</taxon>
        <taxon>Bacillati</taxon>
        <taxon>Actinomycetota</taxon>
        <taxon>Actinomycetes</taxon>
        <taxon>Micrococcales</taxon>
        <taxon>Demequinaceae</taxon>
        <taxon>Demequina</taxon>
    </lineage>
</organism>
<evidence type="ECO:0000313" key="2">
    <source>
        <dbReference type="EMBL" id="MDN4481770.1"/>
    </source>
</evidence>
<keyword evidence="1" id="KW-1133">Transmembrane helix</keyword>
<feature type="transmembrane region" description="Helical" evidence="1">
    <location>
        <begin position="133"/>
        <end position="153"/>
    </location>
</feature>
<dbReference type="Proteomes" id="UP001172708">
    <property type="component" value="Unassembled WGS sequence"/>
</dbReference>
<gene>
    <name evidence="2" type="ORF">QQX02_12640</name>
</gene>
<keyword evidence="1" id="KW-0812">Transmembrane</keyword>
<proteinExistence type="predicted"/>
<comment type="caution">
    <text evidence="2">The sequence shown here is derived from an EMBL/GenBank/DDBJ whole genome shotgun (WGS) entry which is preliminary data.</text>
</comment>
<protein>
    <submittedName>
        <fullName evidence="2">Pr6Pr family membrane protein</fullName>
    </submittedName>
</protein>
<accession>A0ABT8GK08</accession>
<name>A0ABT8GK08_9MICO</name>
<keyword evidence="3" id="KW-1185">Reference proteome</keyword>
<evidence type="ECO:0000313" key="3">
    <source>
        <dbReference type="Proteomes" id="UP001172708"/>
    </source>
</evidence>
<reference evidence="2" key="1">
    <citation type="submission" date="2023-06" db="EMBL/GenBank/DDBJ databases">
        <title>Egi l300058.</title>
        <authorList>
            <person name="Gao L."/>
            <person name="Fang B.-Z."/>
            <person name="Li W.-J."/>
        </authorList>
    </citation>
    <scope>NUCLEOTIDE SEQUENCE</scope>
    <source>
        <strain evidence="2">EGI L300058</strain>
    </source>
</reference>
<feature type="transmembrane region" description="Helical" evidence="1">
    <location>
        <begin position="44"/>
        <end position="62"/>
    </location>
</feature>
<dbReference type="InterPro" id="IPR049713">
    <property type="entry name" value="Pr6Pr-like"/>
</dbReference>